<dbReference type="RefSeq" id="XP_018283191.1">
    <property type="nucleotide sequence ID" value="XM_018433240.1"/>
</dbReference>
<protein>
    <submittedName>
        <fullName evidence="1">Uncharacterized protein</fullName>
    </submittedName>
</protein>
<keyword evidence="2" id="KW-1185">Reference proteome</keyword>
<reference evidence="2" key="1">
    <citation type="submission" date="2015-06" db="EMBL/GenBank/DDBJ databases">
        <title>Expansion of signal transduction pathways in fungi by whole-genome duplication.</title>
        <authorList>
            <consortium name="DOE Joint Genome Institute"/>
            <person name="Corrochano L.M."/>
            <person name="Kuo A."/>
            <person name="Marcet-Houben M."/>
            <person name="Polaino S."/>
            <person name="Salamov A."/>
            <person name="Villalobos J.M."/>
            <person name="Alvarez M.I."/>
            <person name="Avalos J."/>
            <person name="Benito E.P."/>
            <person name="Benoit I."/>
            <person name="Burger G."/>
            <person name="Camino L.P."/>
            <person name="Canovas D."/>
            <person name="Cerda-Olmedo E."/>
            <person name="Cheng J.-F."/>
            <person name="Dominguez A."/>
            <person name="Elias M."/>
            <person name="Eslava A.P."/>
            <person name="Glaser F."/>
            <person name="Grimwood J."/>
            <person name="Gutierrez G."/>
            <person name="Heitman J."/>
            <person name="Henrissat B."/>
            <person name="Iturriaga E.A."/>
            <person name="Lang B.F."/>
            <person name="Lavin J.L."/>
            <person name="Lee S."/>
            <person name="Li W."/>
            <person name="Lindquist E."/>
            <person name="Lopez-Garcia S."/>
            <person name="Luque E.M."/>
            <person name="Marcos A.T."/>
            <person name="Martin J."/>
            <person name="McCluskey K."/>
            <person name="Medina H.R."/>
            <person name="Miralles-Duran A."/>
            <person name="Miyazaki A."/>
            <person name="Munoz-Torres E."/>
            <person name="Oguiza J.A."/>
            <person name="Ohm R."/>
            <person name="Olmedo M."/>
            <person name="Orejas M."/>
            <person name="Ortiz-Castellanos L."/>
            <person name="Pisabarro A.G."/>
            <person name="Rodriguez-Romero J."/>
            <person name="Ruiz-Herrera J."/>
            <person name="Ruiz-Vazquez R."/>
            <person name="Sanz C."/>
            <person name="Schackwitz W."/>
            <person name="Schmutz J."/>
            <person name="Shahriari M."/>
            <person name="Shelest E."/>
            <person name="Silva-Franco F."/>
            <person name="Soanes D."/>
            <person name="Syed K."/>
            <person name="Tagua V.G."/>
            <person name="Talbot N.J."/>
            <person name="Thon M."/>
            <person name="De vries R.P."/>
            <person name="Wiebenga A."/>
            <person name="Yadav J.S."/>
            <person name="Braun E.L."/>
            <person name="Baker S."/>
            <person name="Garre V."/>
            <person name="Horwitz B."/>
            <person name="Torres-Martinez S."/>
            <person name="Idnurm A."/>
            <person name="Herrera-Estrella A."/>
            <person name="Gabaldon T."/>
            <person name="Grigoriev I.V."/>
        </authorList>
    </citation>
    <scope>NUCLEOTIDE SEQUENCE [LARGE SCALE GENOMIC DNA]</scope>
    <source>
        <strain evidence="2">NRRL 1555(-)</strain>
    </source>
</reference>
<organism evidence="1 2">
    <name type="scientific">Phycomyces blakesleeanus (strain ATCC 8743b / DSM 1359 / FGSC 10004 / NBRC 33097 / NRRL 1555)</name>
    <dbReference type="NCBI Taxonomy" id="763407"/>
    <lineage>
        <taxon>Eukaryota</taxon>
        <taxon>Fungi</taxon>
        <taxon>Fungi incertae sedis</taxon>
        <taxon>Mucoromycota</taxon>
        <taxon>Mucoromycotina</taxon>
        <taxon>Mucoromycetes</taxon>
        <taxon>Mucorales</taxon>
        <taxon>Phycomycetaceae</taxon>
        <taxon>Phycomyces</taxon>
    </lineage>
</organism>
<name>A0A162Z955_PHYB8</name>
<dbReference type="GeneID" id="28994146"/>
<dbReference type="EMBL" id="KV441014">
    <property type="protein sequence ID" value="OAD65151.1"/>
    <property type="molecule type" value="Genomic_DNA"/>
</dbReference>
<dbReference type="InParanoid" id="A0A162Z955"/>
<sequence length="74" mass="8427">MLTIWSTFRVLYSSASYAERLPKGACQLLASAFNMHPKDVAYNTEECCIEGDNIGHSSMLKMEDIYDPHRKARL</sequence>
<accession>A0A162Z955</accession>
<dbReference type="AlphaFoldDB" id="A0A162Z955"/>
<gene>
    <name evidence="1" type="ORF">PHYBLDRAFT_153746</name>
</gene>
<evidence type="ECO:0000313" key="1">
    <source>
        <dbReference type="EMBL" id="OAD65151.1"/>
    </source>
</evidence>
<proteinExistence type="predicted"/>
<dbReference type="VEuPathDB" id="FungiDB:PHYBLDRAFT_153746"/>
<dbReference type="Proteomes" id="UP000077315">
    <property type="component" value="Unassembled WGS sequence"/>
</dbReference>
<evidence type="ECO:0000313" key="2">
    <source>
        <dbReference type="Proteomes" id="UP000077315"/>
    </source>
</evidence>